<evidence type="ECO:0000256" key="3">
    <source>
        <dbReference type="ARBA" id="ARBA00022676"/>
    </source>
</evidence>
<evidence type="ECO:0000256" key="5">
    <source>
        <dbReference type="ARBA" id="ARBA00023136"/>
    </source>
</evidence>
<dbReference type="Gene3D" id="3.90.550.10">
    <property type="entry name" value="Spore Coat Polysaccharide Biosynthesis Protein SpsA, Chain A"/>
    <property type="match status" value="1"/>
</dbReference>
<evidence type="ECO:0000256" key="6">
    <source>
        <dbReference type="SAM" id="Phobius"/>
    </source>
</evidence>
<organism evidence="8 9">
    <name type="scientific">Silvibacterium dinghuense</name>
    <dbReference type="NCBI Taxonomy" id="1560006"/>
    <lineage>
        <taxon>Bacteria</taxon>
        <taxon>Pseudomonadati</taxon>
        <taxon>Acidobacteriota</taxon>
        <taxon>Terriglobia</taxon>
        <taxon>Terriglobales</taxon>
        <taxon>Acidobacteriaceae</taxon>
        <taxon>Silvibacterium</taxon>
    </lineage>
</organism>
<keyword evidence="3" id="KW-0328">Glycosyltransferase</keyword>
<evidence type="ECO:0000256" key="1">
    <source>
        <dbReference type="ARBA" id="ARBA00004236"/>
    </source>
</evidence>
<name>A0A4Q1SHB0_9BACT</name>
<dbReference type="Pfam" id="PF00535">
    <property type="entry name" value="Glycos_transf_2"/>
    <property type="match status" value="1"/>
</dbReference>
<dbReference type="PANTHER" id="PTHR43646">
    <property type="entry name" value="GLYCOSYLTRANSFERASE"/>
    <property type="match status" value="1"/>
</dbReference>
<keyword evidence="9" id="KW-1185">Reference proteome</keyword>
<dbReference type="Proteomes" id="UP000290253">
    <property type="component" value="Unassembled WGS sequence"/>
</dbReference>
<protein>
    <submittedName>
        <fullName evidence="8">Glycosyltransferase</fullName>
    </submittedName>
</protein>
<sequence>MMLPALSVVVIGRNEGQRLVRCLDSVAALRSHVASLEILYVDSSSTDNSVATASAMGAKVIALHAEHPTAALGRNAGWREAASEYVLFLDGDTVLDADFPARAFAALAADDHIAAVWGHRRELHPEASLYNRILDLDWIYPPGPAEFCGGDVLMSRAALEAAGGYDGTLIAGEEPELCRRMRALGYSILHIDAPMTGHDLEMRRFRQYWRRAVRAGHAYAEVSGRFRRTGDPFWQDVRVANFRRGGFWAGSLLLALLLSLLLRSVWPFAAWTALLLLLSLRSARKSRWKSDDRGTLFLYGLHSQLQQIPILFGQIGYELGRRRQGPRKLIEYKGVSS</sequence>
<dbReference type="OrthoDB" id="9806824at2"/>
<evidence type="ECO:0000313" key="8">
    <source>
        <dbReference type="EMBL" id="RXS96745.1"/>
    </source>
</evidence>
<dbReference type="SUPFAM" id="SSF53448">
    <property type="entry name" value="Nucleotide-diphospho-sugar transferases"/>
    <property type="match status" value="1"/>
</dbReference>
<keyword evidence="5 6" id="KW-0472">Membrane</keyword>
<comment type="caution">
    <text evidence="8">The sequence shown here is derived from an EMBL/GenBank/DDBJ whole genome shotgun (WGS) entry which is preliminary data.</text>
</comment>
<dbReference type="InterPro" id="IPR001173">
    <property type="entry name" value="Glyco_trans_2-like"/>
</dbReference>
<evidence type="ECO:0000256" key="2">
    <source>
        <dbReference type="ARBA" id="ARBA00022475"/>
    </source>
</evidence>
<accession>A0A4Q1SHB0</accession>
<feature type="domain" description="Glycosyltransferase 2-like" evidence="7">
    <location>
        <begin position="7"/>
        <end position="116"/>
    </location>
</feature>
<evidence type="ECO:0000259" key="7">
    <source>
        <dbReference type="Pfam" id="PF00535"/>
    </source>
</evidence>
<evidence type="ECO:0000313" key="9">
    <source>
        <dbReference type="Proteomes" id="UP000290253"/>
    </source>
</evidence>
<keyword evidence="6" id="KW-1133">Transmembrane helix</keyword>
<reference evidence="8 9" key="1">
    <citation type="journal article" date="2016" name="Int. J. Syst. Evol. Microbiol.">
        <title>Acidipila dinghuensis sp. nov., an acidobacterium isolated from forest soil.</title>
        <authorList>
            <person name="Jiang Y.W."/>
            <person name="Wang J."/>
            <person name="Chen M.H."/>
            <person name="Lv Y.Y."/>
            <person name="Qiu L.H."/>
        </authorList>
    </citation>
    <scope>NUCLEOTIDE SEQUENCE [LARGE SCALE GENOMIC DNA]</scope>
    <source>
        <strain evidence="8 9">DHOF10</strain>
    </source>
</reference>
<dbReference type="PANTHER" id="PTHR43646:SF2">
    <property type="entry name" value="GLYCOSYLTRANSFERASE 2-LIKE DOMAIN-CONTAINING PROTEIN"/>
    <property type="match status" value="1"/>
</dbReference>
<proteinExistence type="predicted"/>
<keyword evidence="4 8" id="KW-0808">Transferase</keyword>
<evidence type="ECO:0000256" key="4">
    <source>
        <dbReference type="ARBA" id="ARBA00022679"/>
    </source>
</evidence>
<dbReference type="AlphaFoldDB" id="A0A4Q1SHB0"/>
<feature type="transmembrane region" description="Helical" evidence="6">
    <location>
        <begin position="247"/>
        <end position="280"/>
    </location>
</feature>
<keyword evidence="6" id="KW-0812">Transmembrane</keyword>
<dbReference type="GO" id="GO:0016757">
    <property type="term" value="F:glycosyltransferase activity"/>
    <property type="evidence" value="ECO:0007669"/>
    <property type="project" value="UniProtKB-KW"/>
</dbReference>
<keyword evidence="2" id="KW-1003">Cell membrane</keyword>
<comment type="subcellular location">
    <subcellularLocation>
        <location evidence="1">Cell membrane</location>
    </subcellularLocation>
</comment>
<dbReference type="EMBL" id="SDMK01000001">
    <property type="protein sequence ID" value="RXS96745.1"/>
    <property type="molecule type" value="Genomic_DNA"/>
</dbReference>
<gene>
    <name evidence="8" type="ORF">ESZ00_02000</name>
</gene>
<dbReference type="RefSeq" id="WP_129206511.1">
    <property type="nucleotide sequence ID" value="NZ_BMGU01000001.1"/>
</dbReference>
<dbReference type="GO" id="GO:0005886">
    <property type="term" value="C:plasma membrane"/>
    <property type="evidence" value="ECO:0007669"/>
    <property type="project" value="UniProtKB-SubCell"/>
</dbReference>
<dbReference type="InterPro" id="IPR029044">
    <property type="entry name" value="Nucleotide-diphossugar_trans"/>
</dbReference>